<feature type="compositionally biased region" description="Pro residues" evidence="1">
    <location>
        <begin position="45"/>
        <end position="65"/>
    </location>
</feature>
<comment type="caution">
    <text evidence="2">The sequence shown here is derived from an EMBL/GenBank/DDBJ whole genome shotgun (WGS) entry which is preliminary data.</text>
</comment>
<reference evidence="2 3" key="1">
    <citation type="submission" date="2024-09" db="EMBL/GenBank/DDBJ databases">
        <authorList>
            <person name="Sun Q."/>
            <person name="Mori K."/>
        </authorList>
    </citation>
    <scope>NUCLEOTIDE SEQUENCE [LARGE SCALE GENOMIC DNA]</scope>
    <source>
        <strain evidence="2 3">TISTR 1856</strain>
    </source>
</reference>
<gene>
    <name evidence="2" type="ORF">ACFFVI_12590</name>
</gene>
<dbReference type="RefSeq" id="WP_380137844.1">
    <property type="nucleotide sequence ID" value="NZ_JBHLUI010000008.1"/>
</dbReference>
<evidence type="ECO:0000313" key="3">
    <source>
        <dbReference type="Proteomes" id="UP001589748"/>
    </source>
</evidence>
<accession>A0ABV5LUN2</accession>
<name>A0ABV5LUN2_9ACTN</name>
<evidence type="ECO:0000256" key="1">
    <source>
        <dbReference type="SAM" id="MobiDB-lite"/>
    </source>
</evidence>
<proteinExistence type="predicted"/>
<organism evidence="2 3">
    <name type="scientific">Kineococcus gynurae</name>
    <dbReference type="NCBI Taxonomy" id="452979"/>
    <lineage>
        <taxon>Bacteria</taxon>
        <taxon>Bacillati</taxon>
        <taxon>Actinomycetota</taxon>
        <taxon>Actinomycetes</taxon>
        <taxon>Kineosporiales</taxon>
        <taxon>Kineosporiaceae</taxon>
        <taxon>Kineococcus</taxon>
    </lineage>
</organism>
<dbReference type="Proteomes" id="UP001589748">
    <property type="component" value="Unassembled WGS sequence"/>
</dbReference>
<feature type="region of interest" description="Disordered" evidence="1">
    <location>
        <begin position="1"/>
        <end position="74"/>
    </location>
</feature>
<dbReference type="EMBL" id="JBHMDM010000007">
    <property type="protein sequence ID" value="MFB9377805.1"/>
    <property type="molecule type" value="Genomic_DNA"/>
</dbReference>
<keyword evidence="3" id="KW-1185">Reference proteome</keyword>
<evidence type="ECO:0000313" key="2">
    <source>
        <dbReference type="EMBL" id="MFB9377805.1"/>
    </source>
</evidence>
<protein>
    <submittedName>
        <fullName evidence="2">Uncharacterized protein</fullName>
    </submittedName>
</protein>
<sequence>MSTAARPAEEVHNFLGRPGPRRSTRTLGDHLRPPLPPTARAATGPPAPPTPSRPPTPTPTPPPTPTVAVGSARPGERVLELDGERPVMTVRAGERTGATLRILLQWDRPVTSTGLRRSTDIHLGCLWETRDRHSGVVQSLGDRLMAPGFGARQVLRLGPRSEEGEEILADGKHLDVLRRVYLYAYARSSALDPLTLAPRLSLRSRDGGRVVLTCADPTPTAGGDARPGAAGARVVLLASLHDVDGDLVVRRENVLVADQRTLAHDYGFADLPWAPDGSTPRSP</sequence>